<feature type="transmembrane region" description="Helical" evidence="1">
    <location>
        <begin position="15"/>
        <end position="37"/>
    </location>
</feature>
<keyword evidence="1" id="KW-1133">Transmembrane helix</keyword>
<evidence type="ECO:0000256" key="1">
    <source>
        <dbReference type="SAM" id="Phobius"/>
    </source>
</evidence>
<protein>
    <submittedName>
        <fullName evidence="2">Uncharacterized protein</fullName>
    </submittedName>
</protein>
<evidence type="ECO:0000313" key="3">
    <source>
        <dbReference type="Proteomes" id="UP000011668"/>
    </source>
</evidence>
<comment type="caution">
    <text evidence="2">The sequence shown here is derived from an EMBL/GenBank/DDBJ whole genome shotgun (WGS) entry which is preliminary data.</text>
</comment>
<keyword evidence="1" id="KW-0812">Transmembrane</keyword>
<proteinExistence type="predicted"/>
<dbReference type="Proteomes" id="UP000011668">
    <property type="component" value="Unassembled WGS sequence"/>
</dbReference>
<gene>
    <name evidence="2" type="ORF">AG1IA_10137</name>
</gene>
<organism evidence="2 3">
    <name type="scientific">Thanatephorus cucumeris (strain AG1-IA)</name>
    <name type="common">Rice sheath blight fungus</name>
    <name type="synonym">Rhizoctonia solani</name>
    <dbReference type="NCBI Taxonomy" id="983506"/>
    <lineage>
        <taxon>Eukaryota</taxon>
        <taxon>Fungi</taxon>
        <taxon>Dikarya</taxon>
        <taxon>Basidiomycota</taxon>
        <taxon>Agaricomycotina</taxon>
        <taxon>Agaricomycetes</taxon>
        <taxon>Cantharellales</taxon>
        <taxon>Ceratobasidiaceae</taxon>
        <taxon>Rhizoctonia</taxon>
        <taxon>Rhizoctonia solani AG-1</taxon>
    </lineage>
</organism>
<keyword evidence="3" id="KW-1185">Reference proteome</keyword>
<dbReference type="OrthoDB" id="3181638at2759"/>
<name>L8WGE1_THACA</name>
<accession>L8WGE1</accession>
<dbReference type="HOGENOM" id="CLU_1289714_0_0_1"/>
<keyword evidence="1" id="KW-0472">Membrane</keyword>
<evidence type="ECO:0000313" key="2">
    <source>
        <dbReference type="EMBL" id="ELU35833.1"/>
    </source>
</evidence>
<sequence>MKLFLPYWYTVAKPALVPVLLLFGLLAIPFVAAFAVIKRCLKGSPTRGSNRKSEDQKSGLRRWAAQLSFDGCWEDSMELVGERLEGIYDGFMEDGSQLDCQDTPMDDTTSLMLGWMISQCENVESVDIALRALLCAKPWLPRLPLQTCGALEATLTRLSTDLVAWMNIRHSNGDESKKLRRSVIVQSQCLSIMSETEDIKLPEGYIEIVENLYM</sequence>
<dbReference type="AlphaFoldDB" id="L8WGE1"/>
<reference evidence="2 3" key="1">
    <citation type="journal article" date="2013" name="Nat. Commun.">
        <title>The evolution and pathogenic mechanisms of the rice sheath blight pathogen.</title>
        <authorList>
            <person name="Zheng A."/>
            <person name="Lin R."/>
            <person name="Xu L."/>
            <person name="Qin P."/>
            <person name="Tang C."/>
            <person name="Ai P."/>
            <person name="Zhang D."/>
            <person name="Liu Y."/>
            <person name="Sun Z."/>
            <person name="Feng H."/>
            <person name="Wang Y."/>
            <person name="Chen Y."/>
            <person name="Liang X."/>
            <person name="Fu R."/>
            <person name="Li Q."/>
            <person name="Zhang J."/>
            <person name="Yu X."/>
            <person name="Xie Z."/>
            <person name="Ding L."/>
            <person name="Guan P."/>
            <person name="Tang J."/>
            <person name="Liang Y."/>
            <person name="Wang S."/>
            <person name="Deng Q."/>
            <person name="Li S."/>
            <person name="Zhu J."/>
            <person name="Wang L."/>
            <person name="Liu H."/>
            <person name="Li P."/>
        </authorList>
    </citation>
    <scope>NUCLEOTIDE SEQUENCE [LARGE SCALE GENOMIC DNA]</scope>
    <source>
        <strain evidence="3">AG-1 IA</strain>
    </source>
</reference>
<dbReference type="EMBL" id="AFRT01005143">
    <property type="protein sequence ID" value="ELU35833.1"/>
    <property type="molecule type" value="Genomic_DNA"/>
</dbReference>